<dbReference type="Proteomes" id="UP000003340">
    <property type="component" value="Unassembled WGS sequence"/>
</dbReference>
<proteinExistence type="predicted"/>
<accession>C0EC97</accession>
<evidence type="ECO:0000313" key="2">
    <source>
        <dbReference type="Proteomes" id="UP000003340"/>
    </source>
</evidence>
<gene>
    <name evidence="1" type="ORF">CLOSTMETH_01466</name>
</gene>
<reference evidence="1 2" key="1">
    <citation type="submission" date="2009-01" db="EMBL/GenBank/DDBJ databases">
        <authorList>
            <person name="Fulton L."/>
            <person name="Clifton S."/>
            <person name="Fulton B."/>
            <person name="Xu J."/>
            <person name="Minx P."/>
            <person name="Pepin K.H."/>
            <person name="Johnson M."/>
            <person name="Bhonagiri V."/>
            <person name="Nash W.E."/>
            <person name="Mardis E.R."/>
            <person name="Wilson R.K."/>
        </authorList>
    </citation>
    <scope>NUCLEOTIDE SEQUENCE [LARGE SCALE GENOMIC DNA]</scope>
    <source>
        <strain evidence="1 2">DSM 5476</strain>
    </source>
</reference>
<evidence type="ECO:0000313" key="1">
    <source>
        <dbReference type="EMBL" id="EEG30898.1"/>
    </source>
</evidence>
<reference evidence="1 2" key="2">
    <citation type="submission" date="2009-02" db="EMBL/GenBank/DDBJ databases">
        <title>Draft genome sequence of Clostridium methylpentosum (DSM 5476).</title>
        <authorList>
            <person name="Sudarsanam P."/>
            <person name="Ley R."/>
            <person name="Guruge J."/>
            <person name="Turnbaugh P.J."/>
            <person name="Mahowald M."/>
            <person name="Liep D."/>
            <person name="Gordon J."/>
        </authorList>
    </citation>
    <scope>NUCLEOTIDE SEQUENCE [LARGE SCALE GENOMIC DNA]</scope>
    <source>
        <strain evidence="1 2">DSM 5476</strain>
    </source>
</reference>
<dbReference type="HOGENOM" id="CLU_3214499_0_0_9"/>
<dbReference type="AlphaFoldDB" id="C0EC97"/>
<sequence length="44" mass="5066">MKRRVCHRANLTQRVDQPVSGQREKVSKKQTAAGERLLEIGMRC</sequence>
<organism evidence="1 2">
    <name type="scientific">[Clostridium] methylpentosum DSM 5476</name>
    <dbReference type="NCBI Taxonomy" id="537013"/>
    <lineage>
        <taxon>Bacteria</taxon>
        <taxon>Bacillati</taxon>
        <taxon>Bacillota</taxon>
        <taxon>Clostridia</taxon>
        <taxon>Eubacteriales</taxon>
        <taxon>Oscillospiraceae</taxon>
        <taxon>Oscillospiraceae incertae sedis</taxon>
    </lineage>
</organism>
<name>C0EC97_9FIRM</name>
<protein>
    <submittedName>
        <fullName evidence="1">Uncharacterized protein</fullName>
    </submittedName>
</protein>
<comment type="caution">
    <text evidence="1">The sequence shown here is derived from an EMBL/GenBank/DDBJ whole genome shotgun (WGS) entry which is preliminary data.</text>
</comment>
<keyword evidence="2" id="KW-1185">Reference proteome</keyword>
<dbReference type="EMBL" id="ACEC01000047">
    <property type="protein sequence ID" value="EEG30898.1"/>
    <property type="molecule type" value="Genomic_DNA"/>
</dbReference>